<keyword evidence="3" id="KW-1185">Reference proteome</keyword>
<evidence type="ECO:0000313" key="3">
    <source>
        <dbReference type="Proteomes" id="UP000076643"/>
    </source>
</evidence>
<dbReference type="PATRIC" id="fig|1365250.3.peg.2670"/>
<proteinExistence type="predicted"/>
<gene>
    <name evidence="2" type="ORF">N475_02240</name>
</gene>
<sequence>MKLTALCGGATLLALSQSAHAEPWQHSGEAQVQQRGFFQKKPHSENAPKHWQGSVMIEPLWQKVTDSSLTSVKLFGRVDSHDKERTHWDIRELSYLTYWDDYEFKIGIDKVFWGVTESQHLVDVINQTDSVEGFDGEDKLGQPMAQFKAVKEIGTFDFWILPYFRERTLPSTEGRLAFPLPLLDAQFESSKEHNTLDLAMRYSHTLEDWDIGLSYFDGTNREPYLQQRPNGITPFYAQMWQLGTDIQGVFGDWLLKLEAIHRDSLETYFAMTTGFEYTQVGIFDTVMDLGWIAEYSFDERDSAFNQNDLFVGWRLAFNDMDGYEILFGLSQDLDSQHTFSAKLEASGRVGENWKWQVDAWAFASDQSNSPLFLLKDEDFIELSLSYYF</sequence>
<keyword evidence="1" id="KW-0732">Signal</keyword>
<feature type="signal peptide" evidence="1">
    <location>
        <begin position="1"/>
        <end position="21"/>
    </location>
</feature>
<evidence type="ECO:0000313" key="2">
    <source>
        <dbReference type="EMBL" id="KZN37650.1"/>
    </source>
</evidence>
<feature type="chain" id="PRO_5007830719" description="Porin domain-containing protein" evidence="1">
    <location>
        <begin position="22"/>
        <end position="388"/>
    </location>
</feature>
<accession>A0A161ZXJ4</accession>
<dbReference type="AlphaFoldDB" id="A0A161ZXJ4"/>
<comment type="caution">
    <text evidence="2">The sequence shown here is derived from an EMBL/GenBank/DDBJ whole genome shotgun (WGS) entry which is preliminary data.</text>
</comment>
<dbReference type="RefSeq" id="WP_063365386.1">
    <property type="nucleotide sequence ID" value="NZ_AQHB01000028.1"/>
</dbReference>
<dbReference type="Proteomes" id="UP000076643">
    <property type="component" value="Unassembled WGS sequence"/>
</dbReference>
<reference evidence="2 3" key="1">
    <citation type="submission" date="2013-07" db="EMBL/GenBank/DDBJ databases">
        <title>Comparative Genomic and Metabolomic Analysis of Twelve Strains of Pseudoalteromonas luteoviolacea.</title>
        <authorList>
            <person name="Vynne N.G."/>
            <person name="Mansson M."/>
            <person name="Gram L."/>
        </authorList>
    </citation>
    <scope>NUCLEOTIDE SEQUENCE [LARGE SCALE GENOMIC DNA]</scope>
    <source>
        <strain evidence="2 3">DSM 6061</strain>
    </source>
</reference>
<organism evidence="2 3">
    <name type="scientific">Pseudoalteromonas luteoviolacea DSM 6061</name>
    <dbReference type="NCBI Taxonomy" id="1365250"/>
    <lineage>
        <taxon>Bacteria</taxon>
        <taxon>Pseudomonadati</taxon>
        <taxon>Pseudomonadota</taxon>
        <taxon>Gammaproteobacteria</taxon>
        <taxon>Alteromonadales</taxon>
        <taxon>Pseudoalteromonadaceae</taxon>
        <taxon>Pseudoalteromonas</taxon>
    </lineage>
</organism>
<evidence type="ECO:0000256" key="1">
    <source>
        <dbReference type="SAM" id="SignalP"/>
    </source>
</evidence>
<dbReference type="EMBL" id="AUYB01000103">
    <property type="protein sequence ID" value="KZN37650.1"/>
    <property type="molecule type" value="Genomic_DNA"/>
</dbReference>
<protein>
    <recommendedName>
        <fullName evidence="4">Porin domain-containing protein</fullName>
    </recommendedName>
</protein>
<evidence type="ECO:0008006" key="4">
    <source>
        <dbReference type="Google" id="ProtNLM"/>
    </source>
</evidence>
<name>A0A161ZXJ4_9GAMM</name>